<proteinExistence type="inferred from homology"/>
<reference evidence="4" key="1">
    <citation type="submission" date="2019-08" db="EMBL/GenBank/DDBJ databases">
        <authorList>
            <person name="Kucharzyk K."/>
            <person name="Murdoch R.W."/>
            <person name="Higgins S."/>
            <person name="Loffler F."/>
        </authorList>
    </citation>
    <scope>NUCLEOTIDE SEQUENCE</scope>
</reference>
<organism evidence="4">
    <name type="scientific">bioreactor metagenome</name>
    <dbReference type="NCBI Taxonomy" id="1076179"/>
    <lineage>
        <taxon>unclassified sequences</taxon>
        <taxon>metagenomes</taxon>
        <taxon>ecological metagenomes</taxon>
    </lineage>
</organism>
<name>A0A644WD36_9ZZZZ</name>
<comment type="similarity">
    <text evidence="1">Belongs to the LeuD family. LeuD type 2 subfamily.</text>
</comment>
<dbReference type="Gene3D" id="3.20.19.10">
    <property type="entry name" value="Aconitase, domain 4"/>
    <property type="match status" value="1"/>
</dbReference>
<dbReference type="GO" id="GO:0047868">
    <property type="term" value="F:dimethylmaleate hydratase activity"/>
    <property type="evidence" value="ECO:0007669"/>
    <property type="project" value="UniProtKB-EC"/>
</dbReference>
<dbReference type="InterPro" id="IPR050075">
    <property type="entry name" value="LeuD"/>
</dbReference>
<evidence type="ECO:0000256" key="1">
    <source>
        <dbReference type="ARBA" id="ARBA00009869"/>
    </source>
</evidence>
<gene>
    <name evidence="4" type="primary">dmdB_15</name>
    <name evidence="4" type="ORF">SDC9_47960</name>
</gene>
<evidence type="ECO:0000259" key="3">
    <source>
        <dbReference type="Pfam" id="PF00694"/>
    </source>
</evidence>
<sequence>MNIIRGRVFTFGNNIDTDQIYPGRYLELTEHDEIAAHVMEGADPSFASKMKRGDIIAAGTNFGCGSSREHAVITLKNSGVAAVVARSFARIFFRNAVNLGLLVVEIPDLGDLGLRDGDEGELDVLRGVFAAPGGSRTFAPLPPHVLAIIEAGGIFRLFREKGAGVFG</sequence>
<dbReference type="HAMAP" id="MF_01032">
    <property type="entry name" value="LeuD_type2"/>
    <property type="match status" value="1"/>
</dbReference>
<dbReference type="SUPFAM" id="SSF52016">
    <property type="entry name" value="LeuD/IlvD-like"/>
    <property type="match status" value="1"/>
</dbReference>
<dbReference type="PANTHER" id="PTHR43345:SF2">
    <property type="entry name" value="3-ISOPROPYLMALATE DEHYDRATASE SMALL SUBUNIT 1"/>
    <property type="match status" value="1"/>
</dbReference>
<accession>A0A644WD36</accession>
<evidence type="ECO:0000313" key="4">
    <source>
        <dbReference type="EMBL" id="MPM01720.1"/>
    </source>
</evidence>
<dbReference type="AlphaFoldDB" id="A0A644WD36"/>
<comment type="caution">
    <text evidence="4">The sequence shown here is derived from an EMBL/GenBank/DDBJ whole genome shotgun (WGS) entry which is preliminary data.</text>
</comment>
<keyword evidence="2 4" id="KW-0456">Lyase</keyword>
<dbReference type="EMBL" id="VSSQ01000817">
    <property type="protein sequence ID" value="MPM01720.1"/>
    <property type="molecule type" value="Genomic_DNA"/>
</dbReference>
<dbReference type="EC" id="4.2.1.85" evidence="4"/>
<dbReference type="PANTHER" id="PTHR43345">
    <property type="entry name" value="3-ISOPROPYLMALATE DEHYDRATASE SMALL SUBUNIT 2-RELATED-RELATED"/>
    <property type="match status" value="1"/>
</dbReference>
<protein>
    <submittedName>
        <fullName evidence="4">2,3-dimethylmalate dehydratase small subunit</fullName>
        <ecNumber evidence="4">4.2.1.85</ecNumber>
    </submittedName>
</protein>
<dbReference type="Pfam" id="PF00694">
    <property type="entry name" value="Aconitase_C"/>
    <property type="match status" value="1"/>
</dbReference>
<dbReference type="InterPro" id="IPR011827">
    <property type="entry name" value="LeuD_type2/HacB/DmdB"/>
</dbReference>
<dbReference type="CDD" id="cd01577">
    <property type="entry name" value="IPMI_Swivel"/>
    <property type="match status" value="1"/>
</dbReference>
<dbReference type="InterPro" id="IPR033940">
    <property type="entry name" value="IPMI_Swivel"/>
</dbReference>
<dbReference type="InterPro" id="IPR000573">
    <property type="entry name" value="AconitaseA/IPMdHydase_ssu_swvl"/>
</dbReference>
<feature type="domain" description="Aconitase A/isopropylmalate dehydratase small subunit swivel" evidence="3">
    <location>
        <begin position="48"/>
        <end position="108"/>
    </location>
</feature>
<dbReference type="InterPro" id="IPR015928">
    <property type="entry name" value="Aconitase/3IPM_dehydase_swvl"/>
</dbReference>
<evidence type="ECO:0000256" key="2">
    <source>
        <dbReference type="ARBA" id="ARBA00023239"/>
    </source>
</evidence>
<dbReference type="NCBIfam" id="TIGR02087">
    <property type="entry name" value="LEUD_arch"/>
    <property type="match status" value="1"/>
</dbReference>